<dbReference type="AlphaFoldDB" id="A0A179EW13"/>
<organism evidence="3 4">
    <name type="scientific">Pochonia chlamydosporia 170</name>
    <dbReference type="NCBI Taxonomy" id="1380566"/>
    <lineage>
        <taxon>Eukaryota</taxon>
        <taxon>Fungi</taxon>
        <taxon>Dikarya</taxon>
        <taxon>Ascomycota</taxon>
        <taxon>Pezizomycotina</taxon>
        <taxon>Sordariomycetes</taxon>
        <taxon>Hypocreomycetidae</taxon>
        <taxon>Hypocreales</taxon>
        <taxon>Clavicipitaceae</taxon>
        <taxon>Pochonia</taxon>
    </lineage>
</organism>
<keyword evidence="3" id="KW-0540">Nuclease</keyword>
<dbReference type="InterPro" id="IPR050863">
    <property type="entry name" value="CenT-Element_Derived"/>
</dbReference>
<dbReference type="OrthoDB" id="5014592at2759"/>
<accession>A0A179EW13</accession>
<sequence>MEGNIQEALRYIEGFPRAKIATVAREFGVPRGPLSYRLEGRTTLSDRPPTHAKLTAPNEKALCRYIDRLHRINLAMRAEFVTDAANTILEERCGPEEALTVGRKWTVRFFKRHEVNIYFQRLSTILIEEGIPLEDIWNMDEIGFRIGIGKDQFIVTKRKRAHYFGIPENRESATAIESISAGGRVIPAFLILSAQMHMAKYLEWLELFNNWPAQGSLGKRRLLIVDDHGSHHTKQSIQYCDDHDIIPFGMPPNLTHILQPLNVMVFQPLKHYHAKALGIMVRDTLVHIGKLEFLSCIGHVRDQAFKESTMRSAFKKTVICPFNPQAVLEILAARQPGSTPSPPSTALQSSPFGTPVTLRQMNKVADKVARVIQEDEILDPDLRCEMSRFIRGSLIGYGADTNEDRLRDEENGRAPCTTT</sequence>
<protein>
    <submittedName>
        <fullName evidence="3">DDE superfamily endonuclease</fullName>
    </submittedName>
</protein>
<dbReference type="GO" id="GO:0004519">
    <property type="term" value="F:endonuclease activity"/>
    <property type="evidence" value="ECO:0007669"/>
    <property type="project" value="UniProtKB-KW"/>
</dbReference>
<evidence type="ECO:0000256" key="1">
    <source>
        <dbReference type="ARBA" id="ARBA00023125"/>
    </source>
</evidence>
<gene>
    <name evidence="3" type="ORF">VFPPC_12508</name>
</gene>
<dbReference type="STRING" id="1380566.A0A179EW13"/>
<keyword evidence="3" id="KW-0378">Hydrolase</keyword>
<keyword evidence="1" id="KW-0238">DNA-binding</keyword>
<dbReference type="InterPro" id="IPR006600">
    <property type="entry name" value="HTH_CenpB_DNA-bd_dom"/>
</dbReference>
<dbReference type="PROSITE" id="PS51253">
    <property type="entry name" value="HTH_CENPB"/>
    <property type="match status" value="1"/>
</dbReference>
<dbReference type="KEGG" id="pchm:VFPPC_12508"/>
<dbReference type="Pfam" id="PF03221">
    <property type="entry name" value="HTH_Tnp_Tc5"/>
    <property type="match status" value="1"/>
</dbReference>
<proteinExistence type="predicted"/>
<comment type="caution">
    <text evidence="3">The sequence shown here is derived from an EMBL/GenBank/DDBJ whole genome shotgun (WGS) entry which is preliminary data.</text>
</comment>
<evidence type="ECO:0000259" key="2">
    <source>
        <dbReference type="PROSITE" id="PS51253"/>
    </source>
</evidence>
<dbReference type="InterPro" id="IPR004875">
    <property type="entry name" value="DDE_SF_endonuclease_dom"/>
</dbReference>
<feature type="domain" description="HTH CENPB-type" evidence="2">
    <location>
        <begin position="46"/>
        <end position="119"/>
    </location>
</feature>
<dbReference type="Pfam" id="PF03184">
    <property type="entry name" value="DDE_1"/>
    <property type="match status" value="1"/>
</dbReference>
<dbReference type="PANTHER" id="PTHR19303">
    <property type="entry name" value="TRANSPOSON"/>
    <property type="match status" value="1"/>
</dbReference>
<dbReference type="EMBL" id="LSBJ02000015">
    <property type="protein sequence ID" value="OAQ57362.1"/>
    <property type="molecule type" value="Genomic_DNA"/>
</dbReference>
<dbReference type="PANTHER" id="PTHR19303:SF74">
    <property type="entry name" value="POGO TRANSPOSABLE ELEMENT WITH KRAB DOMAIN"/>
    <property type="match status" value="1"/>
</dbReference>
<dbReference type="GeneID" id="28854349"/>
<dbReference type="GO" id="GO:0003677">
    <property type="term" value="F:DNA binding"/>
    <property type="evidence" value="ECO:0007669"/>
    <property type="project" value="UniProtKB-KW"/>
</dbReference>
<name>A0A179EW13_METCM</name>
<reference evidence="3 4" key="1">
    <citation type="journal article" date="2016" name="PLoS Pathog.">
        <title>Biosynthesis of antibiotic leucinostatins in bio-control fungus Purpureocillium lilacinum and their inhibition on phytophthora revealed by genome mining.</title>
        <authorList>
            <person name="Wang G."/>
            <person name="Liu Z."/>
            <person name="Lin R."/>
            <person name="Li E."/>
            <person name="Mao Z."/>
            <person name="Ling J."/>
            <person name="Yang Y."/>
            <person name="Yin W.B."/>
            <person name="Xie B."/>
        </authorList>
    </citation>
    <scope>NUCLEOTIDE SEQUENCE [LARGE SCALE GENOMIC DNA]</scope>
    <source>
        <strain evidence="3">170</strain>
    </source>
</reference>
<dbReference type="Proteomes" id="UP000078397">
    <property type="component" value="Unassembled WGS sequence"/>
</dbReference>
<dbReference type="GO" id="GO:0005634">
    <property type="term" value="C:nucleus"/>
    <property type="evidence" value="ECO:0007669"/>
    <property type="project" value="TreeGrafter"/>
</dbReference>
<dbReference type="RefSeq" id="XP_018135701.1">
    <property type="nucleotide sequence ID" value="XM_018290355.1"/>
</dbReference>
<evidence type="ECO:0000313" key="4">
    <source>
        <dbReference type="Proteomes" id="UP000078397"/>
    </source>
</evidence>
<keyword evidence="3" id="KW-0255">Endonuclease</keyword>
<keyword evidence="4" id="KW-1185">Reference proteome</keyword>
<evidence type="ECO:0000313" key="3">
    <source>
        <dbReference type="EMBL" id="OAQ57362.1"/>
    </source>
</evidence>